<dbReference type="InterPro" id="IPR013324">
    <property type="entry name" value="RNA_pol_sigma_r3/r4-like"/>
</dbReference>
<dbReference type="Pfam" id="PF04545">
    <property type="entry name" value="Sigma70_r4"/>
    <property type="match status" value="1"/>
</dbReference>
<comment type="similarity">
    <text evidence="1">Belongs to the sigma-70 factor family.</text>
</comment>
<feature type="non-terminal residue" evidence="3">
    <location>
        <position position="1"/>
    </location>
</feature>
<gene>
    <name evidence="3" type="ORF">HaLaN_20606</name>
</gene>
<organism evidence="3 4">
    <name type="scientific">Haematococcus lacustris</name>
    <name type="common">Green alga</name>
    <name type="synonym">Haematococcus pluvialis</name>
    <dbReference type="NCBI Taxonomy" id="44745"/>
    <lineage>
        <taxon>Eukaryota</taxon>
        <taxon>Viridiplantae</taxon>
        <taxon>Chlorophyta</taxon>
        <taxon>core chlorophytes</taxon>
        <taxon>Chlorophyceae</taxon>
        <taxon>CS clade</taxon>
        <taxon>Chlamydomonadales</taxon>
        <taxon>Haematococcaceae</taxon>
        <taxon>Haematococcus</taxon>
    </lineage>
</organism>
<protein>
    <submittedName>
        <fullName evidence="3">RNA_pol_sigma70 domain-containing protein</fullName>
    </submittedName>
</protein>
<dbReference type="AlphaFoldDB" id="A0A699ZWJ7"/>
<dbReference type="Gene3D" id="1.10.10.10">
    <property type="entry name" value="Winged helix-like DNA-binding domain superfamily/Winged helix DNA-binding domain"/>
    <property type="match status" value="1"/>
</dbReference>
<dbReference type="InterPro" id="IPR036388">
    <property type="entry name" value="WH-like_DNA-bd_sf"/>
</dbReference>
<dbReference type="PANTHER" id="PTHR30603:SF47">
    <property type="entry name" value="RNA POLYMERASE SIGMA FACTOR SIGD, CHLOROPLASTIC"/>
    <property type="match status" value="1"/>
</dbReference>
<dbReference type="PANTHER" id="PTHR30603">
    <property type="entry name" value="RNA POLYMERASE SIGMA FACTOR RPO"/>
    <property type="match status" value="1"/>
</dbReference>
<accession>A0A699ZWJ7</accession>
<evidence type="ECO:0000313" key="3">
    <source>
        <dbReference type="EMBL" id="GFH23054.1"/>
    </source>
</evidence>
<sequence length="170" mass="18479">MHMVSLESPAGGDEEGGVELKDTLEDGRAQPDEVFVNDMVRQNIQEVMRELNPREAEILSLRLGLNGKAETTLEEIGAMFNLTRERVRQIEVDAAQLSHSQFVERFLAPNLPVLLKGAASHWRASSEWVDPCGQPDLQALLAAAGPSATVTVTDCLQPGSQPQCLTCSLA</sequence>
<dbReference type="EMBL" id="BLLF01002183">
    <property type="protein sequence ID" value="GFH23054.1"/>
    <property type="molecule type" value="Genomic_DNA"/>
</dbReference>
<dbReference type="GO" id="GO:0003700">
    <property type="term" value="F:DNA-binding transcription factor activity"/>
    <property type="evidence" value="ECO:0007669"/>
    <property type="project" value="InterPro"/>
</dbReference>
<evidence type="ECO:0000259" key="2">
    <source>
        <dbReference type="Pfam" id="PF04545"/>
    </source>
</evidence>
<dbReference type="InterPro" id="IPR007630">
    <property type="entry name" value="RNA_pol_sigma70_r4"/>
</dbReference>
<dbReference type="Proteomes" id="UP000485058">
    <property type="component" value="Unassembled WGS sequence"/>
</dbReference>
<proteinExistence type="inferred from homology"/>
<evidence type="ECO:0000256" key="1">
    <source>
        <dbReference type="ARBA" id="ARBA00007788"/>
    </source>
</evidence>
<comment type="caution">
    <text evidence="3">The sequence shown here is derived from an EMBL/GenBank/DDBJ whole genome shotgun (WGS) entry which is preliminary data.</text>
</comment>
<dbReference type="InterPro" id="IPR000943">
    <property type="entry name" value="RNA_pol_sigma70"/>
</dbReference>
<dbReference type="Gene3D" id="2.60.120.650">
    <property type="entry name" value="Cupin"/>
    <property type="match status" value="1"/>
</dbReference>
<dbReference type="GO" id="GO:0006352">
    <property type="term" value="P:DNA-templated transcription initiation"/>
    <property type="evidence" value="ECO:0007669"/>
    <property type="project" value="InterPro"/>
</dbReference>
<reference evidence="3 4" key="1">
    <citation type="submission" date="2020-02" db="EMBL/GenBank/DDBJ databases">
        <title>Draft genome sequence of Haematococcus lacustris strain NIES-144.</title>
        <authorList>
            <person name="Morimoto D."/>
            <person name="Nakagawa S."/>
            <person name="Yoshida T."/>
            <person name="Sawayama S."/>
        </authorList>
    </citation>
    <scope>NUCLEOTIDE SEQUENCE [LARGE SCALE GENOMIC DNA]</scope>
    <source>
        <strain evidence="3 4">NIES-144</strain>
    </source>
</reference>
<dbReference type="PRINTS" id="PR00046">
    <property type="entry name" value="SIGMA70FCT"/>
</dbReference>
<dbReference type="InterPro" id="IPR050239">
    <property type="entry name" value="Sigma-70_RNA_pol_init_factors"/>
</dbReference>
<name>A0A699ZWJ7_HAELA</name>
<dbReference type="SUPFAM" id="SSF88659">
    <property type="entry name" value="Sigma3 and sigma4 domains of RNA polymerase sigma factors"/>
    <property type="match status" value="1"/>
</dbReference>
<feature type="non-terminal residue" evidence="3">
    <location>
        <position position="170"/>
    </location>
</feature>
<dbReference type="CDD" id="cd06171">
    <property type="entry name" value="Sigma70_r4"/>
    <property type="match status" value="1"/>
</dbReference>
<feature type="domain" description="RNA polymerase sigma-70 region 4" evidence="2">
    <location>
        <begin position="48"/>
        <end position="94"/>
    </location>
</feature>
<evidence type="ECO:0000313" key="4">
    <source>
        <dbReference type="Proteomes" id="UP000485058"/>
    </source>
</evidence>
<keyword evidence="4" id="KW-1185">Reference proteome</keyword>